<dbReference type="Proteomes" id="UP000237105">
    <property type="component" value="Unassembled WGS sequence"/>
</dbReference>
<accession>A0A2P5BHL0</accession>
<dbReference type="AlphaFoldDB" id="A0A2P5BHL0"/>
<evidence type="ECO:0000313" key="2">
    <source>
        <dbReference type="Proteomes" id="UP000237105"/>
    </source>
</evidence>
<name>A0A2P5BHL0_PARAD</name>
<gene>
    <name evidence="1" type="ORF">PanWU01x14_238090</name>
</gene>
<protein>
    <submittedName>
        <fullName evidence="1">Uncharacterized protein</fullName>
    </submittedName>
</protein>
<comment type="caution">
    <text evidence="1">The sequence shown here is derived from an EMBL/GenBank/DDBJ whole genome shotgun (WGS) entry which is preliminary data.</text>
</comment>
<proteinExistence type="predicted"/>
<organism evidence="1 2">
    <name type="scientific">Parasponia andersonii</name>
    <name type="common">Sponia andersonii</name>
    <dbReference type="NCBI Taxonomy" id="3476"/>
    <lineage>
        <taxon>Eukaryota</taxon>
        <taxon>Viridiplantae</taxon>
        <taxon>Streptophyta</taxon>
        <taxon>Embryophyta</taxon>
        <taxon>Tracheophyta</taxon>
        <taxon>Spermatophyta</taxon>
        <taxon>Magnoliopsida</taxon>
        <taxon>eudicotyledons</taxon>
        <taxon>Gunneridae</taxon>
        <taxon>Pentapetalae</taxon>
        <taxon>rosids</taxon>
        <taxon>fabids</taxon>
        <taxon>Rosales</taxon>
        <taxon>Cannabaceae</taxon>
        <taxon>Parasponia</taxon>
    </lineage>
</organism>
<evidence type="ECO:0000313" key="1">
    <source>
        <dbReference type="EMBL" id="PON48280.1"/>
    </source>
</evidence>
<sequence length="49" mass="5635">MFRAALHNLLERVTIVDLTSPAEKMVILANLLPYLKKKKLGISIKHRSY</sequence>
<reference evidence="2" key="1">
    <citation type="submission" date="2016-06" db="EMBL/GenBank/DDBJ databases">
        <title>Parallel loss of symbiosis genes in relatives of nitrogen-fixing non-legume Parasponia.</title>
        <authorList>
            <person name="Van Velzen R."/>
            <person name="Holmer R."/>
            <person name="Bu F."/>
            <person name="Rutten L."/>
            <person name="Van Zeijl A."/>
            <person name="Liu W."/>
            <person name="Santuari L."/>
            <person name="Cao Q."/>
            <person name="Sharma T."/>
            <person name="Shen D."/>
            <person name="Roswanjaya Y."/>
            <person name="Wardhani T."/>
            <person name="Kalhor M.S."/>
            <person name="Jansen J."/>
            <person name="Van den Hoogen J."/>
            <person name="Gungor B."/>
            <person name="Hartog M."/>
            <person name="Hontelez J."/>
            <person name="Verver J."/>
            <person name="Yang W.-C."/>
            <person name="Schijlen E."/>
            <person name="Repin R."/>
            <person name="Schilthuizen M."/>
            <person name="Schranz E."/>
            <person name="Heidstra R."/>
            <person name="Miyata K."/>
            <person name="Fedorova E."/>
            <person name="Kohlen W."/>
            <person name="Bisseling T."/>
            <person name="Smit S."/>
            <person name="Geurts R."/>
        </authorList>
    </citation>
    <scope>NUCLEOTIDE SEQUENCE [LARGE SCALE GENOMIC DNA]</scope>
    <source>
        <strain evidence="2">cv. WU1-14</strain>
    </source>
</reference>
<dbReference type="EMBL" id="JXTB01000279">
    <property type="protein sequence ID" value="PON48280.1"/>
    <property type="molecule type" value="Genomic_DNA"/>
</dbReference>
<keyword evidence="2" id="KW-1185">Reference proteome</keyword>